<dbReference type="GO" id="GO:0043456">
    <property type="term" value="P:regulation of pentose-phosphate shunt"/>
    <property type="evidence" value="ECO:0007669"/>
    <property type="project" value="TreeGrafter"/>
</dbReference>
<dbReference type="eggNOG" id="COG0406">
    <property type="taxonomic scope" value="Bacteria"/>
</dbReference>
<name>A0A064CEL9_9MYCO</name>
<evidence type="ECO:0000256" key="4">
    <source>
        <dbReference type="SAM" id="SignalP"/>
    </source>
</evidence>
<dbReference type="InterPro" id="IPR029033">
    <property type="entry name" value="His_PPase_superfam"/>
</dbReference>
<feature type="active site" description="Proton donor/acceptor" evidence="2">
    <location>
        <position position="116"/>
    </location>
</feature>
<dbReference type="SUPFAM" id="SSF53254">
    <property type="entry name" value="Phosphoglycerate mutase-like"/>
    <property type="match status" value="1"/>
</dbReference>
<keyword evidence="4" id="KW-0732">Signal</keyword>
<dbReference type="SMART" id="SM00855">
    <property type="entry name" value="PGAM"/>
    <property type="match status" value="1"/>
</dbReference>
<keyword evidence="6" id="KW-1185">Reference proteome</keyword>
<proteinExistence type="predicted"/>
<dbReference type="AlphaFoldDB" id="A0A064CEL9"/>
<feature type="binding site" evidence="3">
    <location>
        <position position="92"/>
    </location>
    <ligand>
        <name>substrate</name>
    </ligand>
</feature>
<feature type="chain" id="PRO_5038432335" evidence="4">
    <location>
        <begin position="24"/>
        <end position="235"/>
    </location>
</feature>
<dbReference type="InterPro" id="IPR013078">
    <property type="entry name" value="His_Pase_superF_clade-1"/>
</dbReference>
<dbReference type="GO" id="GO:0004331">
    <property type="term" value="F:fructose-2,6-bisphosphate 2-phosphatase activity"/>
    <property type="evidence" value="ECO:0007669"/>
    <property type="project" value="TreeGrafter"/>
</dbReference>
<feature type="binding site" evidence="3">
    <location>
        <begin position="41"/>
        <end position="48"/>
    </location>
    <ligand>
        <name>substrate</name>
    </ligand>
</feature>
<sequence>MHLPRARTLVSLIAAFLAAVLLASCSSDTPHDRTITLTFIRHAESEANAAGVIDTSVPGPSLTEAGEQQATATANRLKSNGYDGVYASDMVRTQQTAAPMAKALGKQVTVLPGLNEISAGWFDGRSVKNAAATYMVAPADWLRGDTDFSIPGSVSGAEFNGKFTGAVQRIYESGNNKPVAFSSAASIMLWTLMNARNAKDSLATDHPLPNTGRVVVTGNPVIGWTLVDWDGITSF</sequence>
<accession>A0A064CEL9</accession>
<evidence type="ECO:0000256" key="2">
    <source>
        <dbReference type="PIRSR" id="PIRSR613078-1"/>
    </source>
</evidence>
<dbReference type="OrthoDB" id="9793115at2"/>
<protein>
    <submittedName>
        <fullName evidence="5">Histidine phosphatase</fullName>
    </submittedName>
</protein>
<dbReference type="EMBL" id="JALN02000001">
    <property type="protein sequence ID" value="KDE98755.1"/>
    <property type="molecule type" value="Genomic_DNA"/>
</dbReference>
<feature type="signal peptide" evidence="4">
    <location>
        <begin position="1"/>
        <end position="23"/>
    </location>
</feature>
<evidence type="ECO:0000256" key="3">
    <source>
        <dbReference type="PIRSR" id="PIRSR613078-2"/>
    </source>
</evidence>
<evidence type="ECO:0000313" key="6">
    <source>
        <dbReference type="Proteomes" id="UP000022835"/>
    </source>
</evidence>
<dbReference type="CDD" id="cd07067">
    <property type="entry name" value="HP_PGM_like"/>
    <property type="match status" value="1"/>
</dbReference>
<dbReference type="Proteomes" id="UP000022835">
    <property type="component" value="Unassembled WGS sequence"/>
</dbReference>
<organism evidence="5 6">
    <name type="scientific">Mycolicibacterium aromaticivorans JS19b1 = JCM 16368</name>
    <dbReference type="NCBI Taxonomy" id="1440774"/>
    <lineage>
        <taxon>Bacteria</taxon>
        <taxon>Bacillati</taxon>
        <taxon>Actinomycetota</taxon>
        <taxon>Actinomycetes</taxon>
        <taxon>Mycobacteriales</taxon>
        <taxon>Mycobacteriaceae</taxon>
        <taxon>Mycolicibacterium</taxon>
    </lineage>
</organism>
<dbReference type="PANTHER" id="PTHR46517">
    <property type="entry name" value="FRUCTOSE-2,6-BISPHOSPHATASE TIGAR"/>
    <property type="match status" value="1"/>
</dbReference>
<dbReference type="Gene3D" id="3.40.50.1240">
    <property type="entry name" value="Phosphoglycerate mutase-like"/>
    <property type="match status" value="1"/>
</dbReference>
<evidence type="ECO:0000313" key="5">
    <source>
        <dbReference type="EMBL" id="KDE98755.1"/>
    </source>
</evidence>
<keyword evidence="1" id="KW-0378">Hydrolase</keyword>
<dbReference type="GO" id="GO:0005829">
    <property type="term" value="C:cytosol"/>
    <property type="evidence" value="ECO:0007669"/>
    <property type="project" value="TreeGrafter"/>
</dbReference>
<dbReference type="PANTHER" id="PTHR46517:SF1">
    <property type="entry name" value="FRUCTOSE-2,6-BISPHOSPHATASE TIGAR"/>
    <property type="match status" value="1"/>
</dbReference>
<dbReference type="Pfam" id="PF00300">
    <property type="entry name" value="His_Phos_1"/>
    <property type="match status" value="1"/>
</dbReference>
<comment type="caution">
    <text evidence="5">The sequence shown here is derived from an EMBL/GenBank/DDBJ whole genome shotgun (WGS) entry which is preliminary data.</text>
</comment>
<evidence type="ECO:0000256" key="1">
    <source>
        <dbReference type="ARBA" id="ARBA00022801"/>
    </source>
</evidence>
<dbReference type="InterPro" id="IPR051695">
    <property type="entry name" value="Phosphoglycerate_Mutase"/>
</dbReference>
<gene>
    <name evidence="5" type="ORF">Y900_007300</name>
</gene>
<dbReference type="STRING" id="1440774.Y900_007300"/>
<dbReference type="RefSeq" id="WP_036340645.1">
    <property type="nucleotide sequence ID" value="NZ_JALN02000001.1"/>
</dbReference>
<feature type="active site" description="Tele-phosphohistidine intermediate" evidence="2">
    <location>
        <position position="42"/>
    </location>
</feature>
<dbReference type="GO" id="GO:0045820">
    <property type="term" value="P:negative regulation of glycolytic process"/>
    <property type="evidence" value="ECO:0007669"/>
    <property type="project" value="TreeGrafter"/>
</dbReference>
<reference evidence="5" key="1">
    <citation type="submission" date="2014-05" db="EMBL/GenBank/DDBJ databases">
        <title>Genome sequence of Mycobacterium aromaticivorans strain JS19b1T (= DSM 45407T).</title>
        <authorList>
            <person name="Kwak Y."/>
            <person name="Park G.-S."/>
            <person name="Li Q.X."/>
            <person name="Lee S.-E."/>
            <person name="Shin J.-H."/>
        </authorList>
    </citation>
    <scope>NUCLEOTIDE SEQUENCE [LARGE SCALE GENOMIC DNA]</scope>
    <source>
        <strain evidence="5">JS19b1</strain>
    </source>
</reference>
<dbReference type="PROSITE" id="PS51257">
    <property type="entry name" value="PROKAR_LIPOPROTEIN"/>
    <property type="match status" value="1"/>
</dbReference>